<dbReference type="GO" id="GO:0004386">
    <property type="term" value="F:helicase activity"/>
    <property type="evidence" value="ECO:0007669"/>
    <property type="project" value="UniProtKB-KW"/>
</dbReference>
<dbReference type="PANTHER" id="PTHR10492">
    <property type="match status" value="1"/>
</dbReference>
<dbReference type="Gene3D" id="2.30.30.940">
    <property type="match status" value="1"/>
</dbReference>
<name>A0ABQ9WP58_9EUKA</name>
<evidence type="ECO:0000313" key="2">
    <source>
        <dbReference type="EMBL" id="KAK2941265.1"/>
    </source>
</evidence>
<evidence type="ECO:0000259" key="1">
    <source>
        <dbReference type="Pfam" id="PF21530"/>
    </source>
</evidence>
<keyword evidence="3" id="KW-1185">Reference proteome</keyword>
<keyword evidence="2" id="KW-0378">Hydrolase</keyword>
<evidence type="ECO:0000313" key="3">
    <source>
        <dbReference type="Proteomes" id="UP001281761"/>
    </source>
</evidence>
<proteinExistence type="predicted"/>
<dbReference type="CDD" id="cd18809">
    <property type="entry name" value="SF1_C_RecD"/>
    <property type="match status" value="1"/>
</dbReference>
<dbReference type="EMBL" id="JARBJD010000529">
    <property type="protein sequence ID" value="KAK2941265.1"/>
    <property type="molecule type" value="Genomic_DNA"/>
</dbReference>
<keyword evidence="2" id="KW-0547">Nucleotide-binding</keyword>
<organism evidence="2 3">
    <name type="scientific">Blattamonas nauphoetae</name>
    <dbReference type="NCBI Taxonomy" id="2049346"/>
    <lineage>
        <taxon>Eukaryota</taxon>
        <taxon>Metamonada</taxon>
        <taxon>Preaxostyla</taxon>
        <taxon>Oxymonadida</taxon>
        <taxon>Blattamonas</taxon>
    </lineage>
</organism>
<dbReference type="SUPFAM" id="SSF52540">
    <property type="entry name" value="P-loop containing nucleoside triphosphate hydrolases"/>
    <property type="match status" value="1"/>
</dbReference>
<comment type="caution">
    <text evidence="2">The sequence shown here is derived from an EMBL/GenBank/DDBJ whole genome shotgun (WGS) entry which is preliminary data.</text>
</comment>
<dbReference type="Pfam" id="PF21530">
    <property type="entry name" value="Pif1_2B_dom"/>
    <property type="match status" value="1"/>
</dbReference>
<gene>
    <name evidence="2" type="ORF">BLNAU_23818</name>
</gene>
<protein>
    <submittedName>
        <fullName evidence="2">ATP-dependent DNA helicase</fullName>
    </submittedName>
</protein>
<dbReference type="Proteomes" id="UP001281761">
    <property type="component" value="Unassembled WGS sequence"/>
</dbReference>
<keyword evidence="2" id="KW-0347">Helicase</keyword>
<sequence>MRTGNDLAFANFLLSVGDGTTRDSRGPTDRVKIGQYRVNESDLITKIFGETITSDNLTELKDKCILCSKNQDTFRMNEEIIKRVPGQFKDYFSLDSAVYDNPQTDTVCYTTEFMNSLTPSGLPPHHLQLKEGAIVMLLRNLDIENGLCNGTRLIISQMGTKILQCSYANEPERKCFLTPITTSHRDGSLPFELIRVQFPIRLSFAMTINKAQGQSFSTVGIHIPSPLFNHGQLYVAMSRCRSAEGLKIAIPNTRENRFSRVKNVVYQELLQG</sequence>
<dbReference type="InterPro" id="IPR049163">
    <property type="entry name" value="Pif1-like_2B_dom"/>
</dbReference>
<dbReference type="InterPro" id="IPR027417">
    <property type="entry name" value="P-loop_NTPase"/>
</dbReference>
<dbReference type="PANTHER" id="PTHR10492:SF57">
    <property type="entry name" value="ATP-DEPENDENT DNA HELICASE"/>
    <property type="match status" value="1"/>
</dbReference>
<keyword evidence="2" id="KW-0067">ATP-binding</keyword>
<feature type="domain" description="DNA helicase Pif1-like 2B" evidence="1">
    <location>
        <begin position="112"/>
        <end position="157"/>
    </location>
</feature>
<reference evidence="2 3" key="1">
    <citation type="journal article" date="2022" name="bioRxiv">
        <title>Genomics of Preaxostyla Flagellates Illuminates Evolutionary Transitions and the Path Towards Mitochondrial Loss.</title>
        <authorList>
            <person name="Novak L.V.F."/>
            <person name="Treitli S.C."/>
            <person name="Pyrih J."/>
            <person name="Halakuc P."/>
            <person name="Pipaliya S.V."/>
            <person name="Vacek V."/>
            <person name="Brzon O."/>
            <person name="Soukal P."/>
            <person name="Eme L."/>
            <person name="Dacks J.B."/>
            <person name="Karnkowska A."/>
            <person name="Elias M."/>
            <person name="Hampl V."/>
        </authorList>
    </citation>
    <scope>NUCLEOTIDE SEQUENCE [LARGE SCALE GENOMIC DNA]</scope>
    <source>
        <strain evidence="2">NAU3</strain>
        <tissue evidence="2">Gut</tissue>
    </source>
</reference>
<dbReference type="Gene3D" id="3.40.50.300">
    <property type="entry name" value="P-loop containing nucleotide triphosphate hydrolases"/>
    <property type="match status" value="1"/>
</dbReference>
<accession>A0ABQ9WP58</accession>